<feature type="domain" description="Vitellinogen open beta-sheet" evidence="1">
    <location>
        <begin position="10"/>
        <end position="118"/>
    </location>
</feature>
<accession>A0A9D4CVN4</accession>
<dbReference type="EMBL" id="JAIWYP010000012">
    <property type="protein sequence ID" value="KAH3731000.1"/>
    <property type="molecule type" value="Genomic_DNA"/>
</dbReference>
<name>A0A9D4CVN4_DREPO</name>
<dbReference type="Proteomes" id="UP000828390">
    <property type="component" value="Unassembled WGS sequence"/>
</dbReference>
<proteinExistence type="predicted"/>
<protein>
    <recommendedName>
        <fullName evidence="1">Vitellinogen open beta-sheet domain-containing protein</fullName>
    </recommendedName>
</protein>
<comment type="caution">
    <text evidence="2">The sequence shown here is derived from an EMBL/GenBank/DDBJ whole genome shotgun (WGS) entry which is preliminary data.</text>
</comment>
<dbReference type="PANTHER" id="PTHR23345:SF15">
    <property type="entry name" value="VITELLOGENIN 1-RELATED"/>
    <property type="match status" value="1"/>
</dbReference>
<gene>
    <name evidence="2" type="ORF">DPMN_057004</name>
</gene>
<reference evidence="2" key="2">
    <citation type="submission" date="2020-11" db="EMBL/GenBank/DDBJ databases">
        <authorList>
            <person name="McCartney M.A."/>
            <person name="Auch B."/>
            <person name="Kono T."/>
            <person name="Mallez S."/>
            <person name="Becker A."/>
            <person name="Gohl D.M."/>
            <person name="Silverstein K.A.T."/>
            <person name="Koren S."/>
            <person name="Bechman K.B."/>
            <person name="Herman A."/>
            <person name="Abrahante J.E."/>
            <person name="Garbe J."/>
        </authorList>
    </citation>
    <scope>NUCLEOTIDE SEQUENCE</scope>
    <source>
        <strain evidence="2">Duluth1</strain>
        <tissue evidence="2">Whole animal</tissue>
    </source>
</reference>
<organism evidence="2 3">
    <name type="scientific">Dreissena polymorpha</name>
    <name type="common">Zebra mussel</name>
    <name type="synonym">Mytilus polymorpha</name>
    <dbReference type="NCBI Taxonomy" id="45954"/>
    <lineage>
        <taxon>Eukaryota</taxon>
        <taxon>Metazoa</taxon>
        <taxon>Spiralia</taxon>
        <taxon>Lophotrochozoa</taxon>
        <taxon>Mollusca</taxon>
        <taxon>Bivalvia</taxon>
        <taxon>Autobranchia</taxon>
        <taxon>Heteroconchia</taxon>
        <taxon>Euheterodonta</taxon>
        <taxon>Imparidentia</taxon>
        <taxon>Neoheterodontei</taxon>
        <taxon>Myida</taxon>
        <taxon>Dreissenoidea</taxon>
        <taxon>Dreissenidae</taxon>
        <taxon>Dreissena</taxon>
    </lineage>
</organism>
<dbReference type="SUPFAM" id="SSF56968">
    <property type="entry name" value="Lipovitellin-phosvitin complex, beta-sheet shell regions"/>
    <property type="match status" value="1"/>
</dbReference>
<reference evidence="2" key="1">
    <citation type="journal article" date="2019" name="bioRxiv">
        <title>The Genome of the Zebra Mussel, Dreissena polymorpha: A Resource for Invasive Species Research.</title>
        <authorList>
            <person name="McCartney M.A."/>
            <person name="Auch B."/>
            <person name="Kono T."/>
            <person name="Mallez S."/>
            <person name="Zhang Y."/>
            <person name="Obille A."/>
            <person name="Becker A."/>
            <person name="Abrahante J.E."/>
            <person name="Garbe J."/>
            <person name="Badalamenti J.P."/>
            <person name="Herman A."/>
            <person name="Mangelson H."/>
            <person name="Liachko I."/>
            <person name="Sullivan S."/>
            <person name="Sone E.D."/>
            <person name="Koren S."/>
            <person name="Silverstein K.A.T."/>
            <person name="Beckman K.B."/>
            <person name="Gohl D.M."/>
        </authorList>
    </citation>
    <scope>NUCLEOTIDE SEQUENCE</scope>
    <source>
        <strain evidence="2">Duluth1</strain>
        <tissue evidence="2">Whole animal</tissue>
    </source>
</reference>
<dbReference type="InterPro" id="IPR015255">
    <property type="entry name" value="Vitellinogen_open_b-sht"/>
</dbReference>
<dbReference type="GO" id="GO:0005319">
    <property type="term" value="F:lipid transporter activity"/>
    <property type="evidence" value="ECO:0007669"/>
    <property type="project" value="InterPro"/>
</dbReference>
<sequence length="142" mass="16324">MKEFDLDKRKFSRNYEGSIFVDKFNTGAKFEGDLIWSQKSFIPRSAAVNLTIDLFGHSVNLLELGGRAEGLEIFMETLFGPNGYFKRPENKNEPQKTDLVLKNVDLKKIEKIDKKVRSVNDSGFHLHIPSEFKSIFVNCLHI</sequence>
<evidence type="ECO:0000313" key="3">
    <source>
        <dbReference type="Proteomes" id="UP000828390"/>
    </source>
</evidence>
<dbReference type="InterPro" id="IPR015819">
    <property type="entry name" value="Lipid_transp_b-sht_shell"/>
</dbReference>
<dbReference type="Pfam" id="PF09172">
    <property type="entry name" value="Vit_open_b-sht"/>
    <property type="match status" value="1"/>
</dbReference>
<evidence type="ECO:0000313" key="2">
    <source>
        <dbReference type="EMBL" id="KAH3731000.1"/>
    </source>
</evidence>
<dbReference type="InterPro" id="IPR050733">
    <property type="entry name" value="Vitellogenin/Apolipophorin"/>
</dbReference>
<dbReference type="Gene3D" id="2.20.50.20">
    <property type="entry name" value="Lipovitellin. Chain A, domain 3"/>
    <property type="match status" value="1"/>
</dbReference>
<dbReference type="InterPro" id="IPR015817">
    <property type="entry name" value="Vitellinogen_open_b-sht_sub1"/>
</dbReference>
<keyword evidence="3" id="KW-1185">Reference proteome</keyword>
<evidence type="ECO:0000259" key="1">
    <source>
        <dbReference type="Pfam" id="PF09172"/>
    </source>
</evidence>
<dbReference type="PANTHER" id="PTHR23345">
    <property type="entry name" value="VITELLOGENIN-RELATED"/>
    <property type="match status" value="1"/>
</dbReference>
<dbReference type="AlphaFoldDB" id="A0A9D4CVN4"/>